<dbReference type="EMBL" id="CP036501">
    <property type="protein sequence ID" value="UZP75589.1"/>
    <property type="molecule type" value="Genomic_DNA"/>
</dbReference>
<evidence type="ECO:0000256" key="2">
    <source>
        <dbReference type="ARBA" id="ARBA00022801"/>
    </source>
</evidence>
<evidence type="ECO:0000256" key="1">
    <source>
        <dbReference type="ARBA" id="ARBA00005953"/>
    </source>
</evidence>
<dbReference type="PANTHER" id="PTHR31793:SF27">
    <property type="entry name" value="NOVEL THIOESTERASE SUPERFAMILY DOMAIN AND SAPOSIN A-TYPE DOMAIN CONTAINING PROTEIN (0610012H03RIK)"/>
    <property type="match status" value="1"/>
</dbReference>
<organism evidence="3 4">
    <name type="scientific">Candidatus Paraluminiphilus aquimaris</name>
    <dbReference type="NCBI Taxonomy" id="2518994"/>
    <lineage>
        <taxon>Bacteria</taxon>
        <taxon>Pseudomonadati</taxon>
        <taxon>Pseudomonadota</taxon>
        <taxon>Gammaproteobacteria</taxon>
        <taxon>Cellvibrionales</taxon>
        <taxon>Halieaceae</taxon>
        <taxon>Candidatus Paraluminiphilus</taxon>
    </lineage>
</organism>
<dbReference type="InterPro" id="IPR050563">
    <property type="entry name" value="4-hydroxybenzoyl-CoA_TE"/>
</dbReference>
<keyword evidence="4" id="KW-1185">Reference proteome</keyword>
<dbReference type="InterPro" id="IPR029069">
    <property type="entry name" value="HotDog_dom_sf"/>
</dbReference>
<accession>A0ABY6Q8F0</accession>
<protein>
    <submittedName>
        <fullName evidence="3">Acyl-CoA thioesterase</fullName>
    </submittedName>
</protein>
<reference evidence="3 4" key="1">
    <citation type="submission" date="2019-02" db="EMBL/GenBank/DDBJ databases">
        <title>Halieaceae_genomes.</title>
        <authorList>
            <person name="Li S.-H."/>
        </authorList>
    </citation>
    <scope>NUCLEOTIDE SEQUENCE [LARGE SCALE GENOMIC DNA]</scope>
    <source>
        <strain evidence="3 4">JH123</strain>
    </source>
</reference>
<dbReference type="Pfam" id="PF13279">
    <property type="entry name" value="4HBT_2"/>
    <property type="match status" value="1"/>
</dbReference>
<dbReference type="SUPFAM" id="SSF54637">
    <property type="entry name" value="Thioesterase/thiol ester dehydrase-isomerase"/>
    <property type="match status" value="1"/>
</dbReference>
<dbReference type="CDD" id="cd00586">
    <property type="entry name" value="4HBT"/>
    <property type="match status" value="1"/>
</dbReference>
<evidence type="ECO:0000313" key="4">
    <source>
        <dbReference type="Proteomes" id="UP001317963"/>
    </source>
</evidence>
<dbReference type="PANTHER" id="PTHR31793">
    <property type="entry name" value="4-HYDROXYBENZOYL-COA THIOESTERASE FAMILY MEMBER"/>
    <property type="match status" value="1"/>
</dbReference>
<keyword evidence="2" id="KW-0378">Hydrolase</keyword>
<sequence length="140" mass="15240">MVNAAYTGQIKVRFADTDANGHTYFGSYLVLADEVVSEYLAQVGWDGGTDGDFLTFTVNANIDFVGECMAWDILEVSCRFTKIGNSSCALEFEMLNTSTNEVATRGSFTYVFVDKATRKSRPIPQAIKTAIIAAQPELAG</sequence>
<dbReference type="Proteomes" id="UP001317963">
    <property type="component" value="Chromosome"/>
</dbReference>
<evidence type="ECO:0000313" key="3">
    <source>
        <dbReference type="EMBL" id="UZP75589.1"/>
    </source>
</evidence>
<proteinExistence type="inferred from homology"/>
<gene>
    <name evidence="3" type="ORF">E0F26_07055</name>
</gene>
<comment type="similarity">
    <text evidence="1">Belongs to the 4-hydroxybenzoyl-CoA thioesterase family.</text>
</comment>
<name>A0ABY6Q8F0_9GAMM</name>
<dbReference type="Gene3D" id="3.10.129.10">
    <property type="entry name" value="Hotdog Thioesterase"/>
    <property type="match status" value="1"/>
</dbReference>